<dbReference type="Proteomes" id="UP000290289">
    <property type="component" value="Chromosome 5"/>
</dbReference>
<dbReference type="EMBL" id="RDQH01000331">
    <property type="protein sequence ID" value="RXH97600.1"/>
    <property type="molecule type" value="Genomic_DNA"/>
</dbReference>
<comment type="caution">
    <text evidence="1">The sequence shown here is derived from an EMBL/GenBank/DDBJ whole genome shotgun (WGS) entry which is preliminary data.</text>
</comment>
<sequence>MEDKKWDESVPVNPYDLRQHVEFAHAIVVAMGNNCPTAKWRSWTYVPDNVKKVVMDELLYTLDDDMNEELMKLMENCNRLSSRKTT</sequence>
<reference evidence="1 2" key="1">
    <citation type="submission" date="2018-10" db="EMBL/GenBank/DDBJ databases">
        <title>A high-quality apple genome assembly.</title>
        <authorList>
            <person name="Hu J."/>
        </authorList>
    </citation>
    <scope>NUCLEOTIDE SEQUENCE [LARGE SCALE GENOMIC DNA]</scope>
    <source>
        <strain evidence="2">cv. HFTH1</strain>
        <tissue evidence="1">Young leaf</tissue>
    </source>
</reference>
<keyword evidence="2" id="KW-1185">Reference proteome</keyword>
<dbReference type="AlphaFoldDB" id="A0A498JQ81"/>
<evidence type="ECO:0000313" key="1">
    <source>
        <dbReference type="EMBL" id="RXH97600.1"/>
    </source>
</evidence>
<accession>A0A498JQ81</accession>
<protein>
    <submittedName>
        <fullName evidence="1">Uncharacterized protein</fullName>
    </submittedName>
</protein>
<gene>
    <name evidence="1" type="ORF">DVH24_009925</name>
</gene>
<proteinExistence type="predicted"/>
<organism evidence="1 2">
    <name type="scientific">Malus domestica</name>
    <name type="common">Apple</name>
    <name type="synonym">Pyrus malus</name>
    <dbReference type="NCBI Taxonomy" id="3750"/>
    <lineage>
        <taxon>Eukaryota</taxon>
        <taxon>Viridiplantae</taxon>
        <taxon>Streptophyta</taxon>
        <taxon>Embryophyta</taxon>
        <taxon>Tracheophyta</taxon>
        <taxon>Spermatophyta</taxon>
        <taxon>Magnoliopsida</taxon>
        <taxon>eudicotyledons</taxon>
        <taxon>Gunneridae</taxon>
        <taxon>Pentapetalae</taxon>
        <taxon>rosids</taxon>
        <taxon>fabids</taxon>
        <taxon>Rosales</taxon>
        <taxon>Rosaceae</taxon>
        <taxon>Amygdaloideae</taxon>
        <taxon>Maleae</taxon>
        <taxon>Malus</taxon>
    </lineage>
</organism>
<evidence type="ECO:0000313" key="2">
    <source>
        <dbReference type="Proteomes" id="UP000290289"/>
    </source>
</evidence>
<name>A0A498JQ81_MALDO</name>